<keyword evidence="7" id="KW-1133">Transmembrane helix</keyword>
<evidence type="ECO:0000256" key="7">
    <source>
        <dbReference type="SAM" id="Phobius"/>
    </source>
</evidence>
<dbReference type="PANTHER" id="PTHR42769:SF3">
    <property type="entry name" value="SUPEROXIDE DISMUTASE [FE] 2, CHLOROPLASTIC"/>
    <property type="match status" value="1"/>
</dbReference>
<dbReference type="InterPro" id="IPR019832">
    <property type="entry name" value="Mn/Fe_SOD_C"/>
</dbReference>
<accession>X6NPX0</accession>
<dbReference type="SUPFAM" id="SSF46609">
    <property type="entry name" value="Fe,Mn superoxide dismutase (SOD), N-terminal domain"/>
    <property type="match status" value="1"/>
</dbReference>
<sequence length="252" mass="29664">MASSTKPAFAAPSLPWAKDALAKKGISVETIEYHYGKHHLGYVRKLNEFAAKDSKIANSTLEYLICNASVNTTQKANNNKKKLNSKLIKKNKKRVEFLIWLAKFGITRFIGTGYVIFFYCFVFVLFIFNRIFTFFLLLLPLFTRIDIYSFKKKRVWLAKDVKKNKLVIIDGHDAVNPLREGFTPLLTIDVWEHAYYIDHRNDRGAYVTVWWDCVNWDFEERKKVYFRGKKCLSLNSKRPLKGRNMRRKEEKK</sequence>
<feature type="transmembrane region" description="Helical" evidence="7">
    <location>
        <begin position="123"/>
        <end position="143"/>
    </location>
</feature>
<dbReference type="InterPro" id="IPR019833">
    <property type="entry name" value="Mn/Fe_SOD_BS"/>
</dbReference>
<dbReference type="OMA" id="CNVDTRE"/>
<dbReference type="GO" id="GO:0004784">
    <property type="term" value="F:superoxide dismutase activity"/>
    <property type="evidence" value="ECO:0007669"/>
    <property type="project" value="UniProtKB-EC"/>
</dbReference>
<dbReference type="Pfam" id="PF02777">
    <property type="entry name" value="Sod_Fe_C"/>
    <property type="match status" value="1"/>
</dbReference>
<evidence type="ECO:0000313" key="10">
    <source>
        <dbReference type="EMBL" id="ETO27759.1"/>
    </source>
</evidence>
<keyword evidence="3 6" id="KW-0479">Metal-binding</keyword>
<feature type="domain" description="Manganese/iron superoxide dismutase N-terminal" evidence="8">
    <location>
        <begin position="9"/>
        <end position="79"/>
    </location>
</feature>
<comment type="cofactor">
    <cofactor evidence="1">
        <name>Fe cation</name>
        <dbReference type="ChEBI" id="CHEBI:24875"/>
    </cofactor>
</comment>
<evidence type="ECO:0000256" key="3">
    <source>
        <dbReference type="ARBA" id="ARBA00022723"/>
    </source>
</evidence>
<dbReference type="Gene3D" id="3.55.40.20">
    <property type="entry name" value="Iron/manganese superoxide dismutase, C-terminal domain"/>
    <property type="match status" value="1"/>
</dbReference>
<name>X6NPX0_RETFI</name>
<evidence type="ECO:0000256" key="4">
    <source>
        <dbReference type="ARBA" id="ARBA00023002"/>
    </source>
</evidence>
<evidence type="ECO:0000259" key="8">
    <source>
        <dbReference type="Pfam" id="PF00081"/>
    </source>
</evidence>
<evidence type="ECO:0000256" key="6">
    <source>
        <dbReference type="RuleBase" id="RU000414"/>
    </source>
</evidence>
<dbReference type="PANTHER" id="PTHR42769">
    <property type="entry name" value="SUPEROXIDE DISMUTASE"/>
    <property type="match status" value="1"/>
</dbReference>
<dbReference type="Pfam" id="PF00081">
    <property type="entry name" value="Sod_Fe_N"/>
    <property type="match status" value="1"/>
</dbReference>
<dbReference type="Proteomes" id="UP000023152">
    <property type="component" value="Unassembled WGS sequence"/>
</dbReference>
<proteinExistence type="inferred from homology"/>
<evidence type="ECO:0000259" key="9">
    <source>
        <dbReference type="Pfam" id="PF02777"/>
    </source>
</evidence>
<comment type="similarity">
    <text evidence="2 6">Belongs to the iron/manganese superoxide dismutase family.</text>
</comment>
<keyword evidence="11" id="KW-1185">Reference proteome</keyword>
<protein>
    <recommendedName>
        <fullName evidence="6">Superoxide dismutase</fullName>
        <ecNumber evidence="6">1.15.1.1</ecNumber>
    </recommendedName>
</protein>
<dbReference type="GO" id="GO:0046872">
    <property type="term" value="F:metal ion binding"/>
    <property type="evidence" value="ECO:0007669"/>
    <property type="project" value="UniProtKB-KW"/>
</dbReference>
<reference evidence="10 11" key="1">
    <citation type="journal article" date="2013" name="Curr. Biol.">
        <title>The Genome of the Foraminiferan Reticulomyxa filosa.</title>
        <authorList>
            <person name="Glockner G."/>
            <person name="Hulsmann N."/>
            <person name="Schleicher M."/>
            <person name="Noegel A.A."/>
            <person name="Eichinger L."/>
            <person name="Gallinger C."/>
            <person name="Pawlowski J."/>
            <person name="Sierra R."/>
            <person name="Euteneuer U."/>
            <person name="Pillet L."/>
            <person name="Moustafa A."/>
            <person name="Platzer M."/>
            <person name="Groth M."/>
            <person name="Szafranski K."/>
            <person name="Schliwa M."/>
        </authorList>
    </citation>
    <scope>NUCLEOTIDE SEQUENCE [LARGE SCALE GENOMIC DNA]</scope>
</reference>
<keyword evidence="7" id="KW-0472">Membrane</keyword>
<dbReference type="PRINTS" id="PR01703">
    <property type="entry name" value="MNSODISMTASE"/>
</dbReference>
<evidence type="ECO:0000256" key="1">
    <source>
        <dbReference type="ARBA" id="ARBA00001962"/>
    </source>
</evidence>
<dbReference type="AlphaFoldDB" id="X6NPX0"/>
<comment type="function">
    <text evidence="6">Destroys radicals which are normally produced within the cells and which are toxic to biological systems.</text>
</comment>
<evidence type="ECO:0000256" key="5">
    <source>
        <dbReference type="ARBA" id="ARBA00023004"/>
    </source>
</evidence>
<dbReference type="InterPro" id="IPR036324">
    <property type="entry name" value="Mn/Fe_SOD_N_sf"/>
</dbReference>
<feature type="transmembrane region" description="Helical" evidence="7">
    <location>
        <begin position="97"/>
        <end position="117"/>
    </location>
</feature>
<dbReference type="Gene3D" id="1.10.287.990">
    <property type="entry name" value="Fe,Mn superoxide dismutase (SOD) domain"/>
    <property type="match status" value="1"/>
</dbReference>
<dbReference type="InterPro" id="IPR001189">
    <property type="entry name" value="Mn/Fe_SOD"/>
</dbReference>
<dbReference type="InterPro" id="IPR036314">
    <property type="entry name" value="SOD_C_sf"/>
</dbReference>
<dbReference type="InterPro" id="IPR019831">
    <property type="entry name" value="Mn/Fe_SOD_N"/>
</dbReference>
<keyword evidence="7" id="KW-0812">Transmembrane</keyword>
<keyword evidence="5" id="KW-0408">Iron</keyword>
<comment type="catalytic activity">
    <reaction evidence="6">
        <text>2 superoxide + 2 H(+) = H2O2 + O2</text>
        <dbReference type="Rhea" id="RHEA:20696"/>
        <dbReference type="ChEBI" id="CHEBI:15378"/>
        <dbReference type="ChEBI" id="CHEBI:15379"/>
        <dbReference type="ChEBI" id="CHEBI:16240"/>
        <dbReference type="ChEBI" id="CHEBI:18421"/>
        <dbReference type="EC" id="1.15.1.1"/>
    </reaction>
</comment>
<organism evidence="10 11">
    <name type="scientific">Reticulomyxa filosa</name>
    <dbReference type="NCBI Taxonomy" id="46433"/>
    <lineage>
        <taxon>Eukaryota</taxon>
        <taxon>Sar</taxon>
        <taxon>Rhizaria</taxon>
        <taxon>Retaria</taxon>
        <taxon>Foraminifera</taxon>
        <taxon>Monothalamids</taxon>
        <taxon>Reticulomyxidae</taxon>
        <taxon>Reticulomyxa</taxon>
    </lineage>
</organism>
<dbReference type="OrthoDB" id="239262at2759"/>
<evidence type="ECO:0000256" key="2">
    <source>
        <dbReference type="ARBA" id="ARBA00008714"/>
    </source>
</evidence>
<dbReference type="EMBL" id="ASPP01007064">
    <property type="protein sequence ID" value="ETO27759.1"/>
    <property type="molecule type" value="Genomic_DNA"/>
</dbReference>
<evidence type="ECO:0000313" key="11">
    <source>
        <dbReference type="Proteomes" id="UP000023152"/>
    </source>
</evidence>
<feature type="domain" description="Manganese/iron superoxide dismutase C-terminal" evidence="9">
    <location>
        <begin position="155"/>
        <end position="220"/>
    </location>
</feature>
<comment type="caution">
    <text evidence="10">The sequence shown here is derived from an EMBL/GenBank/DDBJ whole genome shotgun (WGS) entry which is preliminary data.</text>
</comment>
<dbReference type="SUPFAM" id="SSF54719">
    <property type="entry name" value="Fe,Mn superoxide dismutase (SOD), C-terminal domain"/>
    <property type="match status" value="1"/>
</dbReference>
<gene>
    <name evidence="10" type="ORF">RFI_09374</name>
</gene>
<keyword evidence="4 6" id="KW-0560">Oxidoreductase</keyword>
<dbReference type="EC" id="1.15.1.1" evidence="6"/>
<dbReference type="PROSITE" id="PS00088">
    <property type="entry name" value="SOD_MN"/>
    <property type="match status" value="1"/>
</dbReference>